<sequence length="142" mass="15678">MISATRLTIMFTFLFEREKKRDDRETTRNNDGIPCLPTEQPGQTKLKPSGHIPIGVAYATMLTVSRFPPSTQIGYGRTPTGVEEGICYISASFSPSGISVRITLDTHPKKLVPICFEKSPSQLVSWLPGCLAVIDIDRLPRA</sequence>
<proteinExistence type="predicted"/>
<reference evidence="2 3" key="1">
    <citation type="journal article" name="Sci. Rep.">
        <title>Genome-scale phylogenetic analyses confirm Olpidium as the closest living zoosporic fungus to the non-flagellated, terrestrial fungi.</title>
        <authorList>
            <person name="Chang Y."/>
            <person name="Rochon D."/>
            <person name="Sekimoto S."/>
            <person name="Wang Y."/>
            <person name="Chovatia M."/>
            <person name="Sandor L."/>
            <person name="Salamov A."/>
            <person name="Grigoriev I.V."/>
            <person name="Stajich J.E."/>
            <person name="Spatafora J.W."/>
        </authorList>
    </citation>
    <scope>NUCLEOTIDE SEQUENCE [LARGE SCALE GENOMIC DNA]</scope>
    <source>
        <strain evidence="2">S191</strain>
    </source>
</reference>
<accession>A0A8H7ZYV0</accession>
<keyword evidence="3" id="KW-1185">Reference proteome</keyword>
<name>A0A8H7ZYV0_9FUNG</name>
<gene>
    <name evidence="2" type="ORF">BJ554DRAFT_6007</name>
</gene>
<evidence type="ECO:0000256" key="1">
    <source>
        <dbReference type="SAM" id="MobiDB-lite"/>
    </source>
</evidence>
<evidence type="ECO:0000313" key="2">
    <source>
        <dbReference type="EMBL" id="KAG5461747.1"/>
    </source>
</evidence>
<comment type="caution">
    <text evidence="2">The sequence shown here is derived from an EMBL/GenBank/DDBJ whole genome shotgun (WGS) entry which is preliminary data.</text>
</comment>
<organism evidence="2 3">
    <name type="scientific">Olpidium bornovanus</name>
    <dbReference type="NCBI Taxonomy" id="278681"/>
    <lineage>
        <taxon>Eukaryota</taxon>
        <taxon>Fungi</taxon>
        <taxon>Fungi incertae sedis</taxon>
        <taxon>Olpidiomycota</taxon>
        <taxon>Olpidiomycotina</taxon>
        <taxon>Olpidiomycetes</taxon>
        <taxon>Olpidiales</taxon>
        <taxon>Olpidiaceae</taxon>
        <taxon>Olpidium</taxon>
    </lineage>
</organism>
<evidence type="ECO:0000313" key="3">
    <source>
        <dbReference type="Proteomes" id="UP000673691"/>
    </source>
</evidence>
<dbReference type="Proteomes" id="UP000673691">
    <property type="component" value="Unassembled WGS sequence"/>
</dbReference>
<dbReference type="EMBL" id="JAEFCI010003191">
    <property type="protein sequence ID" value="KAG5461747.1"/>
    <property type="molecule type" value="Genomic_DNA"/>
</dbReference>
<feature type="region of interest" description="Disordered" evidence="1">
    <location>
        <begin position="20"/>
        <end position="46"/>
    </location>
</feature>
<protein>
    <submittedName>
        <fullName evidence="2">Uncharacterized protein</fullName>
    </submittedName>
</protein>
<dbReference type="AlphaFoldDB" id="A0A8H7ZYV0"/>